<reference evidence="1 2" key="1">
    <citation type="submission" date="2020-12" db="EMBL/GenBank/DDBJ databases">
        <title>HMF7856_wgs.fasta genome submission.</title>
        <authorList>
            <person name="Kang H."/>
            <person name="Kim H."/>
            <person name="Joh K."/>
        </authorList>
    </citation>
    <scope>NUCLEOTIDE SEQUENCE [LARGE SCALE GENOMIC DNA]</scope>
    <source>
        <strain evidence="1 2">HMF7856</strain>
    </source>
</reference>
<dbReference type="KEGG" id="mgik:GO620_005930"/>
<sequence length="251" mass="28176">MQLSPYINIELTHPVWRMQIDEQEDILCLETRDVANKAAAFTTIDVRHGRILFKNKTLPNGWLCGLEVAAFGVMLVHGYQSENLPVRKGLMAIDAKTGDLLWENHNLNFESVATTDFRVYDLRIQPKRISVIDAKAGTALSNAPVIDEQASSILFPESVVDDTVHKLGIPDISMPHTALLLSHNGYIIVSLHALSAGVVNQFLYVIDSNRNVVFKDIIATDIQKLQPEAFIVFKQKLIWLQNRSVVKVLHL</sequence>
<name>A0A6I4HXA6_9SPHI</name>
<dbReference type="EMBL" id="CP066775">
    <property type="protein sequence ID" value="QQL50989.1"/>
    <property type="molecule type" value="Genomic_DNA"/>
</dbReference>
<dbReference type="Proteomes" id="UP000429232">
    <property type="component" value="Chromosome"/>
</dbReference>
<protein>
    <submittedName>
        <fullName evidence="1">DUF4905 domain-containing protein</fullName>
    </submittedName>
</protein>
<accession>A0A6I4HXA6</accession>
<organism evidence="1 2">
    <name type="scientific">Mucilaginibacter ginkgonis</name>
    <dbReference type="NCBI Taxonomy" id="2682091"/>
    <lineage>
        <taxon>Bacteria</taxon>
        <taxon>Pseudomonadati</taxon>
        <taxon>Bacteroidota</taxon>
        <taxon>Sphingobacteriia</taxon>
        <taxon>Sphingobacteriales</taxon>
        <taxon>Sphingobacteriaceae</taxon>
        <taxon>Mucilaginibacter</taxon>
    </lineage>
</organism>
<dbReference type="Pfam" id="PF16248">
    <property type="entry name" value="DUF4905"/>
    <property type="match status" value="1"/>
</dbReference>
<evidence type="ECO:0000313" key="2">
    <source>
        <dbReference type="Proteomes" id="UP000429232"/>
    </source>
</evidence>
<gene>
    <name evidence="1" type="ORF">GO620_005930</name>
</gene>
<keyword evidence="2" id="KW-1185">Reference proteome</keyword>
<dbReference type="AlphaFoldDB" id="A0A6I4HXA6"/>
<evidence type="ECO:0000313" key="1">
    <source>
        <dbReference type="EMBL" id="QQL50989.1"/>
    </source>
</evidence>
<proteinExistence type="predicted"/>
<dbReference type="InterPro" id="IPR032595">
    <property type="entry name" value="DUF4905"/>
</dbReference>
<dbReference type="RefSeq" id="WP_157523566.1">
    <property type="nucleotide sequence ID" value="NZ_CP066775.1"/>
</dbReference>